<dbReference type="AlphaFoldDB" id="A0A177Y960"/>
<comment type="caution">
    <text evidence="6">The sequence shown here is derived from an EMBL/GenBank/DDBJ whole genome shotgun (WGS) entry which is preliminary data.</text>
</comment>
<evidence type="ECO:0000256" key="4">
    <source>
        <dbReference type="RuleBase" id="RU003345"/>
    </source>
</evidence>
<evidence type="ECO:0000256" key="3">
    <source>
        <dbReference type="PROSITE-ProRule" id="PRU10007"/>
    </source>
</evidence>
<keyword evidence="7" id="KW-1185">Reference proteome</keyword>
<gene>
    <name evidence="6" type="ORF">A3K89_25195</name>
</gene>
<accession>A0A177Y960</accession>
<dbReference type="FunFam" id="3.40.605.10:FF:000007">
    <property type="entry name" value="NAD/NADP-dependent betaine aldehyde dehydrogenase"/>
    <property type="match status" value="1"/>
</dbReference>
<dbReference type="GO" id="GO:0016620">
    <property type="term" value="F:oxidoreductase activity, acting on the aldehyde or oxo group of donors, NAD or NADP as acceptor"/>
    <property type="evidence" value="ECO:0007669"/>
    <property type="project" value="InterPro"/>
</dbReference>
<dbReference type="FunFam" id="3.40.309.10:FF:000009">
    <property type="entry name" value="Aldehyde dehydrogenase A"/>
    <property type="match status" value="1"/>
</dbReference>
<name>A0A177Y960_9NOCA</name>
<dbReference type="PROSITE" id="PS00687">
    <property type="entry name" value="ALDEHYDE_DEHYDR_GLU"/>
    <property type="match status" value="1"/>
</dbReference>
<keyword evidence="2 4" id="KW-0560">Oxidoreductase</keyword>
<organism evidence="6 7">
    <name type="scientific">Rhodococcoides kyotonense</name>
    <dbReference type="NCBI Taxonomy" id="398843"/>
    <lineage>
        <taxon>Bacteria</taxon>
        <taxon>Bacillati</taxon>
        <taxon>Actinomycetota</taxon>
        <taxon>Actinomycetes</taxon>
        <taxon>Mycobacteriales</taxon>
        <taxon>Nocardiaceae</taxon>
        <taxon>Rhodococcoides</taxon>
    </lineage>
</organism>
<protein>
    <submittedName>
        <fullName evidence="6">Aldehyde dehydrogenase</fullName>
    </submittedName>
</protein>
<proteinExistence type="inferred from homology"/>
<evidence type="ECO:0000313" key="6">
    <source>
        <dbReference type="EMBL" id="OAK52047.1"/>
    </source>
</evidence>
<dbReference type="InterPro" id="IPR016163">
    <property type="entry name" value="Ald_DH_C"/>
</dbReference>
<feature type="domain" description="Aldehyde dehydrogenase" evidence="5">
    <location>
        <begin position="13"/>
        <end position="474"/>
    </location>
</feature>
<dbReference type="PANTHER" id="PTHR42804:SF1">
    <property type="entry name" value="ALDEHYDE DEHYDROGENASE-RELATED"/>
    <property type="match status" value="1"/>
</dbReference>
<dbReference type="RefSeq" id="WP_068429558.1">
    <property type="nucleotide sequence ID" value="NZ_LVHI01000029.1"/>
</dbReference>
<sequence length="488" mass="51318">MTDFAKLFIGGQWTPPSTEEKLEVFSPTTEERVGSTPVAAPADIDAAVGAARRAFDSGPWPRSTPAERAQVLATARKLIEARMPEIGATLTDEMGAPGVMVGMLQQTPSLAVLDFYASYAETFPWEETRHGIFGQTTVTREPVGVVAAVIAWNVPLFLAINKLAPALLAGCSVLLKPAPEAPLAVNLLADIFADAGLPDGVLSILPGGPDTGEYLVSHPDVDKVTFTGSTAVGRTIGTIAAQQLKRCSLELGGKSAAILLQDMDVASTMPMLLLSGLLNSGQGCAAQTRILAPRSRYDEILDAMVAGAGAMVVGDPKDPATQLGPLISEKQRRRVEGYIEAGKAEGARLALGGGRPDGLDTGWFVEPTIFADVDNSMTIAREEIFGPVLSVIPYDSEDEAVKIANDSDYGLAGSVWTTDIDHGLEIAAQIRTGTYAINWYAFDPSSPFGGYKNSGIGRENGPEGLDAFCESKSVLMPPGYAPAAPVRG</sequence>
<dbReference type="InterPro" id="IPR016161">
    <property type="entry name" value="Ald_DH/histidinol_DH"/>
</dbReference>
<evidence type="ECO:0000256" key="1">
    <source>
        <dbReference type="ARBA" id="ARBA00009986"/>
    </source>
</evidence>
<dbReference type="Gene3D" id="3.40.605.10">
    <property type="entry name" value="Aldehyde Dehydrogenase, Chain A, domain 1"/>
    <property type="match status" value="1"/>
</dbReference>
<dbReference type="PANTHER" id="PTHR42804">
    <property type="entry name" value="ALDEHYDE DEHYDROGENASE"/>
    <property type="match status" value="1"/>
</dbReference>
<dbReference type="SUPFAM" id="SSF53720">
    <property type="entry name" value="ALDH-like"/>
    <property type="match status" value="1"/>
</dbReference>
<dbReference type="InterPro" id="IPR015590">
    <property type="entry name" value="Aldehyde_DH_dom"/>
</dbReference>
<dbReference type="Pfam" id="PF00171">
    <property type="entry name" value="Aldedh"/>
    <property type="match status" value="1"/>
</dbReference>
<dbReference type="InterPro" id="IPR029510">
    <property type="entry name" value="Ald_DH_CS_GLU"/>
</dbReference>
<evidence type="ECO:0000259" key="5">
    <source>
        <dbReference type="Pfam" id="PF00171"/>
    </source>
</evidence>
<feature type="active site" evidence="3">
    <location>
        <position position="250"/>
    </location>
</feature>
<evidence type="ECO:0000256" key="2">
    <source>
        <dbReference type="ARBA" id="ARBA00023002"/>
    </source>
</evidence>
<dbReference type="InterPro" id="IPR016162">
    <property type="entry name" value="Ald_DH_N"/>
</dbReference>
<evidence type="ECO:0000313" key="7">
    <source>
        <dbReference type="Proteomes" id="UP000077519"/>
    </source>
</evidence>
<reference evidence="6 7" key="1">
    <citation type="submission" date="2016-03" db="EMBL/GenBank/DDBJ databases">
        <title>Genome sequence of Rhodococcus kyotonensis KB10.</title>
        <authorList>
            <person name="Jeong H."/>
            <person name="Hong C.E."/>
            <person name="Jo S.H."/>
            <person name="Park J.M."/>
        </authorList>
    </citation>
    <scope>NUCLEOTIDE SEQUENCE [LARGE SCALE GENOMIC DNA]</scope>
    <source>
        <strain evidence="6 7">KB10</strain>
    </source>
</reference>
<dbReference type="Proteomes" id="UP000077519">
    <property type="component" value="Unassembled WGS sequence"/>
</dbReference>
<dbReference type="CDD" id="cd07139">
    <property type="entry name" value="ALDH_AldA-Rv0768"/>
    <property type="match status" value="1"/>
</dbReference>
<dbReference type="EMBL" id="LVHI01000029">
    <property type="protein sequence ID" value="OAK52047.1"/>
    <property type="molecule type" value="Genomic_DNA"/>
</dbReference>
<dbReference type="Gene3D" id="3.40.309.10">
    <property type="entry name" value="Aldehyde Dehydrogenase, Chain A, domain 2"/>
    <property type="match status" value="1"/>
</dbReference>
<comment type="similarity">
    <text evidence="1 4">Belongs to the aldehyde dehydrogenase family.</text>
</comment>